<dbReference type="InterPro" id="IPR043003">
    <property type="entry name" value="FANCL_d3_sf"/>
</dbReference>
<evidence type="ECO:0000256" key="2">
    <source>
        <dbReference type="ARBA" id="ARBA00022771"/>
    </source>
</evidence>
<dbReference type="Gene3D" id="3.10.110.20">
    <property type="entry name" value="RWD domain-like"/>
    <property type="match status" value="1"/>
</dbReference>
<dbReference type="EMBL" id="JYDR01000009">
    <property type="protein sequence ID" value="KRY77004.1"/>
    <property type="molecule type" value="Genomic_DNA"/>
</dbReference>
<evidence type="ECO:0000313" key="13">
    <source>
        <dbReference type="EMBL" id="KRY77004.1"/>
    </source>
</evidence>
<dbReference type="Gene3D" id="3.10.450.240">
    <property type="match status" value="1"/>
</dbReference>
<keyword evidence="2 11" id="KW-0863">Zinc-finger</keyword>
<evidence type="ECO:0000256" key="7">
    <source>
        <dbReference type="ARBA" id="ARBA00023274"/>
    </source>
</evidence>
<dbReference type="InterPro" id="IPR026850">
    <property type="entry name" value="FANCL_C"/>
</dbReference>
<dbReference type="GO" id="GO:0005840">
    <property type="term" value="C:ribosome"/>
    <property type="evidence" value="ECO:0007669"/>
    <property type="project" value="UniProtKB-KW"/>
</dbReference>
<keyword evidence="3" id="KW-0862">Zinc</keyword>
<comment type="subcellular location">
    <subcellularLocation>
        <location evidence="1">Mitochondrion</location>
    </subcellularLocation>
</comment>
<dbReference type="InterPro" id="IPR051975">
    <property type="entry name" value="mtLSU_mL45"/>
</dbReference>
<gene>
    <name evidence="13" type="primary">mRpL45</name>
    <name evidence="13" type="ORF">T4A_13794</name>
</gene>
<dbReference type="Gene3D" id="3.10.110.10">
    <property type="entry name" value="Ubiquitin Conjugating Enzyme"/>
    <property type="match status" value="1"/>
</dbReference>
<dbReference type="GO" id="GO:1990904">
    <property type="term" value="C:ribonucleoprotein complex"/>
    <property type="evidence" value="ECO:0007669"/>
    <property type="project" value="UniProtKB-KW"/>
</dbReference>
<feature type="domain" description="RING-type" evidence="12">
    <location>
        <begin position="286"/>
        <end position="341"/>
    </location>
</feature>
<dbReference type="PANTHER" id="PTHR28554:SF1">
    <property type="entry name" value="LARGE RIBOSOMAL SUBUNIT PROTEIN ML45"/>
    <property type="match status" value="1"/>
</dbReference>
<evidence type="ECO:0000259" key="12">
    <source>
        <dbReference type="PROSITE" id="PS50089"/>
    </source>
</evidence>
<protein>
    <recommendedName>
        <fullName evidence="9">Large ribosomal subunit protein mL45</fullName>
    </recommendedName>
    <alternativeName>
        <fullName evidence="10">39S ribosomal protein L45, mitochondrial</fullName>
    </alternativeName>
</protein>
<evidence type="ECO:0000256" key="4">
    <source>
        <dbReference type="ARBA" id="ARBA00022946"/>
    </source>
</evidence>
<keyword evidence="6" id="KW-0496">Mitochondrion</keyword>
<dbReference type="PANTHER" id="PTHR28554">
    <property type="entry name" value="39S RIBOSOMAL PROTEIN L45, MITOCHONDRIAL"/>
    <property type="match status" value="1"/>
</dbReference>
<organism evidence="13 14">
    <name type="scientific">Trichinella pseudospiralis</name>
    <name type="common">Parasitic roundworm</name>
    <dbReference type="NCBI Taxonomy" id="6337"/>
    <lineage>
        <taxon>Eukaryota</taxon>
        <taxon>Metazoa</taxon>
        <taxon>Ecdysozoa</taxon>
        <taxon>Nematoda</taxon>
        <taxon>Enoplea</taxon>
        <taxon>Dorylaimia</taxon>
        <taxon>Trichinellida</taxon>
        <taxon>Trichinellidae</taxon>
        <taxon>Trichinella</taxon>
    </lineage>
</organism>
<evidence type="ECO:0000256" key="11">
    <source>
        <dbReference type="PROSITE-ProRule" id="PRU00175"/>
    </source>
</evidence>
<keyword evidence="5 13" id="KW-0689">Ribosomal protein</keyword>
<evidence type="ECO:0000256" key="1">
    <source>
        <dbReference type="ARBA" id="ARBA00004173"/>
    </source>
</evidence>
<dbReference type="InterPro" id="IPR016135">
    <property type="entry name" value="UBQ-conjugating_enzyme/RWD"/>
</dbReference>
<comment type="similarity">
    <text evidence="8">Belongs to the mitochondrion-specific ribosomal protein mL45 family.</text>
</comment>
<dbReference type="AlphaFoldDB" id="A0A0V1ETM2"/>
<evidence type="ECO:0000256" key="6">
    <source>
        <dbReference type="ARBA" id="ARBA00023128"/>
    </source>
</evidence>
<proteinExistence type="inferred from homology"/>
<dbReference type="Proteomes" id="UP000054632">
    <property type="component" value="Unassembled WGS sequence"/>
</dbReference>
<dbReference type="CDD" id="cd23832">
    <property type="entry name" value="DRWD-C_FANCL"/>
    <property type="match status" value="1"/>
</dbReference>
<sequence>MLAFHYYLSKCSSYSSSADKMIITASLNSQCGGVCLLGLDAKKNVRIKVFVENVERETCHVRISIQMINCDDDQKLDLSPLLNLQNAPSVDLDDVRSAIDKILITKEDPYKINPSRVAAFLTDVETIGWERVNQISLIPEKVTFKIVDSDKRVHFLKVRYDGMNSMNLIWEDRSMIHLFEEFSNQVDKNRDFWNQLKSIDNNAYVIEPKNPTYKDNYRRIYLDEHVTLVIVVNIDEPRLLPDISLVGPENALVPFRDCMNRNCLFELEFQMPNEQSLTDELSPLECLICQSRESDDGNIVDRVCENCKCSFHQNCLKKWIRRHPKRSISFGMMAGPCPHCEKIINVRKKKRKKWKWLCMYVLPSVRLLNPFEVRLICIANSGTALANRHWNPKFKKLRGEKFLKVALPDYDKIREREGMSIKDLRIELKKLGIQPHRPWRERPIHISCSGTIFDEFIPEENANKVSLLVKGKGSQLFDSSKHAWRNSRAGKKIRSYDADFDPVLFIDEALKIYLDAHSALQNRDSDRLHELVTEYAYPEMWEELNLKSLRWQFVESIEPARVIQMRTSSVMQEDNIFAQVTVRMHTKQKLAIYDQFGRLYMGNETVPRDVLEYIIYEKHLSNLYGKWRLHGKIRPSWLSAKDNVLPTFVKPSVRPHKNEEIDVQLEEQNIVSSANFVMMYCQEAFNIFVQTNLLIFDLFQIKMNTFCILKCLKFGIFNLVNLVILSLLTFKSCESISDKENAASYQFSMIVHIKNEIITRFKADILNCQFKRIMILICQKCNIYMHVPIHIKRDTYIVMCFVQHTLILNKHIILFIIQNSFEVHRKVKTNKVLLRLFMASLIYSVVKQVIKPSYKKIYTHVLCATALCVRRMICNNVLQSVNQWCIHIRNKLHNKVYACSICKCQGLKDHCFIVFFIYGCVWIINPRLIQGYSIYRQDL</sequence>
<dbReference type="SUPFAM" id="SSF54427">
    <property type="entry name" value="NTF2-like"/>
    <property type="match status" value="1"/>
</dbReference>
<evidence type="ECO:0000313" key="14">
    <source>
        <dbReference type="Proteomes" id="UP000054632"/>
    </source>
</evidence>
<dbReference type="InterPro" id="IPR044037">
    <property type="entry name" value="FANCL_d3"/>
</dbReference>
<dbReference type="InterPro" id="IPR032710">
    <property type="entry name" value="NTF2-like_dom_sf"/>
</dbReference>
<keyword evidence="4" id="KW-0809">Transit peptide</keyword>
<reference evidence="13 14" key="1">
    <citation type="submission" date="2015-01" db="EMBL/GenBank/DDBJ databases">
        <title>Evolution of Trichinella species and genotypes.</title>
        <authorList>
            <person name="Korhonen P.K."/>
            <person name="Edoardo P."/>
            <person name="Giuseppe L.R."/>
            <person name="Gasser R.B."/>
        </authorList>
    </citation>
    <scope>NUCLEOTIDE SEQUENCE [LARGE SCALE GENOMIC DNA]</scope>
    <source>
        <strain evidence="13">ISS13</strain>
    </source>
</reference>
<evidence type="ECO:0000256" key="10">
    <source>
        <dbReference type="ARBA" id="ARBA00043031"/>
    </source>
</evidence>
<dbReference type="GO" id="GO:0008270">
    <property type="term" value="F:zinc ion binding"/>
    <property type="evidence" value="ECO:0007669"/>
    <property type="project" value="UniProtKB-KW"/>
</dbReference>
<dbReference type="PROSITE" id="PS50089">
    <property type="entry name" value="ZF_RING_2"/>
    <property type="match status" value="1"/>
</dbReference>
<dbReference type="Pfam" id="PF04280">
    <property type="entry name" value="Tim44"/>
    <property type="match status" value="1"/>
</dbReference>
<dbReference type="SUPFAM" id="SSF57850">
    <property type="entry name" value="RING/U-box"/>
    <property type="match status" value="1"/>
</dbReference>
<evidence type="ECO:0000256" key="8">
    <source>
        <dbReference type="ARBA" id="ARBA00038073"/>
    </source>
</evidence>
<name>A0A0V1ETM2_TRIPS</name>
<evidence type="ECO:0000256" key="5">
    <source>
        <dbReference type="ARBA" id="ARBA00022980"/>
    </source>
</evidence>
<comment type="caution">
    <text evidence="13">The sequence shown here is derived from an EMBL/GenBank/DDBJ whole genome shotgun (WGS) entry which is preliminary data.</text>
</comment>
<dbReference type="InterPro" id="IPR001841">
    <property type="entry name" value="Znf_RING"/>
</dbReference>
<keyword evidence="2 11" id="KW-0479">Metal-binding</keyword>
<dbReference type="SMART" id="SM00978">
    <property type="entry name" value="Tim44"/>
    <property type="match status" value="1"/>
</dbReference>
<dbReference type="Pfam" id="PF18891">
    <property type="entry name" value="FANCL_d3"/>
    <property type="match status" value="1"/>
</dbReference>
<dbReference type="FunFam" id="3.10.450.240:FF:000003">
    <property type="entry name" value="39S ribosomal protein L45, mitochondrial"/>
    <property type="match status" value="1"/>
</dbReference>
<accession>A0A0V1ETM2</accession>
<evidence type="ECO:0000256" key="9">
    <source>
        <dbReference type="ARBA" id="ARBA00039448"/>
    </source>
</evidence>
<dbReference type="SMART" id="SM01197">
    <property type="entry name" value="FANCL_C"/>
    <property type="match status" value="1"/>
</dbReference>
<keyword evidence="7" id="KW-0687">Ribonucleoprotein</keyword>
<evidence type="ECO:0000256" key="3">
    <source>
        <dbReference type="ARBA" id="ARBA00022833"/>
    </source>
</evidence>
<dbReference type="InterPro" id="IPR007379">
    <property type="entry name" value="Tim44-like_dom"/>
</dbReference>
<dbReference type="GO" id="GO:0005739">
    <property type="term" value="C:mitochondrion"/>
    <property type="evidence" value="ECO:0007669"/>
    <property type="project" value="UniProtKB-SubCell"/>
</dbReference>
<dbReference type="Pfam" id="PF11793">
    <property type="entry name" value="FANCL_C"/>
    <property type="match status" value="1"/>
</dbReference>